<comment type="caution">
    <text evidence="1">The sequence shown here is derived from an EMBL/GenBank/DDBJ whole genome shotgun (WGS) entry which is preliminary data.</text>
</comment>
<protein>
    <recommendedName>
        <fullName evidence="3">KfrA N-terminal DNA-binding domain-containing protein</fullName>
    </recommendedName>
</protein>
<evidence type="ECO:0008006" key="3">
    <source>
        <dbReference type="Google" id="ProtNLM"/>
    </source>
</evidence>
<evidence type="ECO:0000313" key="1">
    <source>
        <dbReference type="EMBL" id="NMH59727.1"/>
    </source>
</evidence>
<proteinExistence type="predicted"/>
<keyword evidence="2" id="KW-1185">Reference proteome</keyword>
<reference evidence="1 2" key="1">
    <citation type="submission" date="2020-03" db="EMBL/GenBank/DDBJ databases">
        <title>Alteromonas ponticola sp. nov., isolated from seawater.</title>
        <authorList>
            <person name="Yoon J.-H."/>
            <person name="Kim Y.-O."/>
        </authorList>
    </citation>
    <scope>NUCLEOTIDE SEQUENCE [LARGE SCALE GENOMIC DNA]</scope>
    <source>
        <strain evidence="1 2">MYP5</strain>
    </source>
</reference>
<accession>A0ABX1R2K1</accession>
<dbReference type="Proteomes" id="UP000709336">
    <property type="component" value="Unassembled WGS sequence"/>
</dbReference>
<evidence type="ECO:0000313" key="2">
    <source>
        <dbReference type="Proteomes" id="UP000709336"/>
    </source>
</evidence>
<dbReference type="EMBL" id="JAATNW010000003">
    <property type="protein sequence ID" value="NMH59727.1"/>
    <property type="molecule type" value="Genomic_DNA"/>
</dbReference>
<sequence length="97" mass="10627">MNNNNSSTQSLLAICQQLHDKGIKPTASLIRAKATFQVDIAQAISAVRTFQSGIEPAAVKQPEVVLDPVERITQLEQRVAELEAKMLKLENILADSE</sequence>
<dbReference type="RefSeq" id="WP_169210283.1">
    <property type="nucleotide sequence ID" value="NZ_JAATNW010000003.1"/>
</dbReference>
<name>A0ABX1R2K1_9ALTE</name>
<gene>
    <name evidence="1" type="ORF">HCJ96_06840</name>
</gene>
<organism evidence="1 2">
    <name type="scientific">Alteromonas ponticola</name>
    <dbReference type="NCBI Taxonomy" id="2720613"/>
    <lineage>
        <taxon>Bacteria</taxon>
        <taxon>Pseudomonadati</taxon>
        <taxon>Pseudomonadota</taxon>
        <taxon>Gammaproteobacteria</taxon>
        <taxon>Alteromonadales</taxon>
        <taxon>Alteromonadaceae</taxon>
        <taxon>Alteromonas/Salinimonas group</taxon>
        <taxon>Alteromonas</taxon>
    </lineage>
</organism>